<dbReference type="AlphaFoldDB" id="A0A5B7E759"/>
<protein>
    <submittedName>
        <fullName evidence="1">Uncharacterized protein</fullName>
    </submittedName>
</protein>
<comment type="caution">
    <text evidence="1">The sequence shown here is derived from an EMBL/GenBank/DDBJ whole genome shotgun (WGS) entry which is preliminary data.</text>
</comment>
<sequence>MQTRPQSLGTLYGSKQNYIEAVLLQFLRECAIFRRYCNTCLSLKQEHRERLVGARSCLLASCAGGVWRRAQCDGTGLGPRDHSDHRHQTP</sequence>
<dbReference type="EMBL" id="VSRR010002147">
    <property type="protein sequence ID" value="MPC29852.1"/>
    <property type="molecule type" value="Genomic_DNA"/>
</dbReference>
<gene>
    <name evidence="1" type="ORF">E2C01_023103</name>
</gene>
<reference evidence="1 2" key="1">
    <citation type="submission" date="2019-05" db="EMBL/GenBank/DDBJ databases">
        <title>Another draft genome of Portunus trituberculatus and its Hox gene families provides insights of decapod evolution.</title>
        <authorList>
            <person name="Jeong J.-H."/>
            <person name="Song I."/>
            <person name="Kim S."/>
            <person name="Choi T."/>
            <person name="Kim D."/>
            <person name="Ryu S."/>
            <person name="Kim W."/>
        </authorList>
    </citation>
    <scope>NUCLEOTIDE SEQUENCE [LARGE SCALE GENOMIC DNA]</scope>
    <source>
        <tissue evidence="1">Muscle</tissue>
    </source>
</reference>
<evidence type="ECO:0000313" key="1">
    <source>
        <dbReference type="EMBL" id="MPC29852.1"/>
    </source>
</evidence>
<keyword evidence="2" id="KW-1185">Reference proteome</keyword>
<name>A0A5B7E759_PORTR</name>
<proteinExistence type="predicted"/>
<dbReference type="Proteomes" id="UP000324222">
    <property type="component" value="Unassembled WGS sequence"/>
</dbReference>
<organism evidence="1 2">
    <name type="scientific">Portunus trituberculatus</name>
    <name type="common">Swimming crab</name>
    <name type="synonym">Neptunus trituberculatus</name>
    <dbReference type="NCBI Taxonomy" id="210409"/>
    <lineage>
        <taxon>Eukaryota</taxon>
        <taxon>Metazoa</taxon>
        <taxon>Ecdysozoa</taxon>
        <taxon>Arthropoda</taxon>
        <taxon>Crustacea</taxon>
        <taxon>Multicrustacea</taxon>
        <taxon>Malacostraca</taxon>
        <taxon>Eumalacostraca</taxon>
        <taxon>Eucarida</taxon>
        <taxon>Decapoda</taxon>
        <taxon>Pleocyemata</taxon>
        <taxon>Brachyura</taxon>
        <taxon>Eubrachyura</taxon>
        <taxon>Portunoidea</taxon>
        <taxon>Portunidae</taxon>
        <taxon>Portuninae</taxon>
        <taxon>Portunus</taxon>
    </lineage>
</organism>
<evidence type="ECO:0000313" key="2">
    <source>
        <dbReference type="Proteomes" id="UP000324222"/>
    </source>
</evidence>
<accession>A0A5B7E759</accession>